<gene>
    <name evidence="3" type="ORF">FIL88_16515</name>
</gene>
<accession>A0A545SKW3</accession>
<feature type="region of interest" description="Disordered" evidence="1">
    <location>
        <begin position="1"/>
        <end position="24"/>
    </location>
</feature>
<dbReference type="RefSeq" id="WP_142854982.1">
    <property type="nucleotide sequence ID" value="NZ_FXWW01000014.1"/>
</dbReference>
<proteinExistence type="predicted"/>
<dbReference type="AlphaFoldDB" id="A0A545SKW3"/>
<evidence type="ECO:0000259" key="2">
    <source>
        <dbReference type="Pfam" id="PF07791"/>
    </source>
</evidence>
<feature type="domain" description="Immunity MXAN-0049 protein" evidence="2">
    <location>
        <begin position="29"/>
        <end position="156"/>
    </location>
</feature>
<evidence type="ECO:0000256" key="1">
    <source>
        <dbReference type="SAM" id="MobiDB-lite"/>
    </source>
</evidence>
<evidence type="ECO:0000313" key="4">
    <source>
        <dbReference type="Proteomes" id="UP000315816"/>
    </source>
</evidence>
<dbReference type="Proteomes" id="UP000315816">
    <property type="component" value="Unassembled WGS sequence"/>
</dbReference>
<protein>
    <recommendedName>
        <fullName evidence="2">Immunity MXAN-0049 protein domain-containing protein</fullName>
    </recommendedName>
</protein>
<organism evidence="3 4">
    <name type="scientific">Aliiroseovarius halocynthiae</name>
    <dbReference type="NCBI Taxonomy" id="985055"/>
    <lineage>
        <taxon>Bacteria</taxon>
        <taxon>Pseudomonadati</taxon>
        <taxon>Pseudomonadota</taxon>
        <taxon>Alphaproteobacteria</taxon>
        <taxon>Rhodobacterales</taxon>
        <taxon>Paracoccaceae</taxon>
        <taxon>Aliiroseovarius</taxon>
    </lineage>
</organism>
<dbReference type="EMBL" id="VICH01000021">
    <property type="protein sequence ID" value="TQV65615.1"/>
    <property type="molecule type" value="Genomic_DNA"/>
</dbReference>
<evidence type="ECO:0000313" key="3">
    <source>
        <dbReference type="EMBL" id="TQV65615.1"/>
    </source>
</evidence>
<dbReference type="Pfam" id="PF07791">
    <property type="entry name" value="Imm11"/>
    <property type="match status" value="1"/>
</dbReference>
<dbReference type="InterPro" id="IPR012433">
    <property type="entry name" value="Imm11"/>
</dbReference>
<keyword evidence="4" id="KW-1185">Reference proteome</keyword>
<comment type="caution">
    <text evidence="3">The sequence shown here is derived from an EMBL/GenBank/DDBJ whole genome shotgun (WGS) entry which is preliminary data.</text>
</comment>
<name>A0A545SKW3_9RHOB</name>
<sequence length="164" mass="18605">MSFDLGGSGRPVNGTHMPTRLRRKRVSDNKGFPIDDVRNIWGGGLLVSAAFKDVVERFEPGVHQFFPITIEQGGKAQFERFGFYICNRLDTLAKDECVPPVGEDEQWKRIRGQEYKKIFDTQKIGSHHVWHDKYTIGTFVSDALHEALTEADLSGLGGKYYEQV</sequence>
<dbReference type="OrthoDB" id="8660107at2"/>
<reference evidence="3 4" key="1">
    <citation type="submission" date="2019-06" db="EMBL/GenBank/DDBJ databases">
        <title>A novel species of marine bacteria.</title>
        <authorList>
            <person name="Wang Y."/>
        </authorList>
    </citation>
    <scope>NUCLEOTIDE SEQUENCE [LARGE SCALE GENOMIC DNA]</scope>
    <source>
        <strain evidence="3 4">MA1-10</strain>
    </source>
</reference>